<proteinExistence type="predicted"/>
<accession>A0A1G5P1N9</accession>
<evidence type="ECO:0000313" key="2">
    <source>
        <dbReference type="EMBL" id="SCZ43457.1"/>
    </source>
</evidence>
<evidence type="ECO:0000256" key="1">
    <source>
        <dbReference type="SAM" id="SignalP"/>
    </source>
</evidence>
<feature type="signal peptide" evidence="1">
    <location>
        <begin position="1"/>
        <end position="29"/>
    </location>
</feature>
<gene>
    <name evidence="2" type="ORF">SAMN03080610_03062</name>
</gene>
<dbReference type="EMBL" id="FMVW01000008">
    <property type="protein sequence ID" value="SCZ43457.1"/>
    <property type="molecule type" value="Genomic_DNA"/>
</dbReference>
<organism evidence="2 3">
    <name type="scientific">Afifella marina DSM 2698</name>
    <dbReference type="NCBI Taxonomy" id="1120955"/>
    <lineage>
        <taxon>Bacteria</taxon>
        <taxon>Pseudomonadati</taxon>
        <taxon>Pseudomonadota</taxon>
        <taxon>Alphaproteobacteria</taxon>
        <taxon>Hyphomicrobiales</taxon>
        <taxon>Afifellaceae</taxon>
        <taxon>Afifella</taxon>
    </lineage>
</organism>
<keyword evidence="3" id="KW-1185">Reference proteome</keyword>
<keyword evidence="1" id="KW-0732">Signal</keyword>
<dbReference type="Proteomes" id="UP000199347">
    <property type="component" value="Unassembled WGS sequence"/>
</dbReference>
<protein>
    <submittedName>
        <fullName evidence="2">Uncharacterized conserved protein YraI</fullName>
    </submittedName>
</protein>
<reference evidence="2 3" key="1">
    <citation type="submission" date="2016-10" db="EMBL/GenBank/DDBJ databases">
        <authorList>
            <person name="de Groot N.N."/>
        </authorList>
    </citation>
    <scope>NUCLEOTIDE SEQUENCE [LARGE SCALE GENOMIC DNA]</scope>
    <source>
        <strain evidence="2 3">DSM 2698</strain>
    </source>
</reference>
<dbReference type="AlphaFoldDB" id="A0A1G5P1N9"/>
<evidence type="ECO:0000313" key="3">
    <source>
        <dbReference type="Proteomes" id="UP000199347"/>
    </source>
</evidence>
<feature type="chain" id="PRO_5011792159" evidence="1">
    <location>
        <begin position="30"/>
        <end position="122"/>
    </location>
</feature>
<sequence length="122" mass="12800">MPVPRLAHIRLTVSLIVLGLSGLSSSALAADAALRHDAVIRALPNDASEVLGDVSRGSEVVVNGCAQAEGWCLVRPRSGSARHGWLRGDALTALGFSRRSDIGDDAVINIEVGRPVTIIVLR</sequence>
<name>A0A1G5P1N9_AFIMA</name>